<dbReference type="PANTHER" id="PTHR37984">
    <property type="entry name" value="PROTEIN CBG26694"/>
    <property type="match status" value="1"/>
</dbReference>
<gene>
    <name evidence="1" type="ORF">KUF71_008308</name>
</gene>
<organism evidence="1 2">
    <name type="scientific">Frankliniella fusca</name>
    <dbReference type="NCBI Taxonomy" id="407009"/>
    <lineage>
        <taxon>Eukaryota</taxon>
        <taxon>Metazoa</taxon>
        <taxon>Ecdysozoa</taxon>
        <taxon>Arthropoda</taxon>
        <taxon>Hexapoda</taxon>
        <taxon>Insecta</taxon>
        <taxon>Pterygota</taxon>
        <taxon>Neoptera</taxon>
        <taxon>Paraneoptera</taxon>
        <taxon>Thysanoptera</taxon>
        <taxon>Terebrantia</taxon>
        <taxon>Thripoidea</taxon>
        <taxon>Thripidae</taxon>
        <taxon>Frankliniella</taxon>
    </lineage>
</organism>
<evidence type="ECO:0000313" key="1">
    <source>
        <dbReference type="EMBL" id="KAK3919159.1"/>
    </source>
</evidence>
<dbReference type="InterPro" id="IPR050951">
    <property type="entry name" value="Retrovirus_Pol_polyprotein"/>
</dbReference>
<accession>A0AAE1LHR5</accession>
<sequence length="138" mass="15239">MSVPDALSRLPAPSSINFLSPLFKAPVTFDRISEASLADPSLEKIYDFTYFGWPHSNPFPTHSELSVRLRIRDQLSISKKCLLYGSRAVIPPSLQSECLAILNMGNPDSYSKWIHIQPMLTTVASASNQLISGVFNLG</sequence>
<reference evidence="1" key="2">
    <citation type="journal article" date="2023" name="BMC Genomics">
        <title>Pest status, molecular evolution, and epigenetic factors derived from the genome assembly of Frankliniella fusca, a thysanopteran phytovirus vector.</title>
        <authorList>
            <person name="Catto M.A."/>
            <person name="Labadie P.E."/>
            <person name="Jacobson A.L."/>
            <person name="Kennedy G.G."/>
            <person name="Srinivasan R."/>
            <person name="Hunt B.G."/>
        </authorList>
    </citation>
    <scope>NUCLEOTIDE SEQUENCE</scope>
    <source>
        <strain evidence="1">PL_HMW_Pooled</strain>
    </source>
</reference>
<proteinExistence type="predicted"/>
<dbReference type="Proteomes" id="UP001219518">
    <property type="component" value="Unassembled WGS sequence"/>
</dbReference>
<name>A0AAE1LHR5_9NEOP</name>
<reference evidence="1" key="1">
    <citation type="submission" date="2021-07" db="EMBL/GenBank/DDBJ databases">
        <authorList>
            <person name="Catto M.A."/>
            <person name="Jacobson A."/>
            <person name="Kennedy G."/>
            <person name="Labadie P."/>
            <person name="Hunt B.G."/>
            <person name="Srinivasan R."/>
        </authorList>
    </citation>
    <scope>NUCLEOTIDE SEQUENCE</scope>
    <source>
        <strain evidence="1">PL_HMW_Pooled</strain>
        <tissue evidence="1">Head</tissue>
    </source>
</reference>
<dbReference type="EMBL" id="JAHWGI010000970">
    <property type="protein sequence ID" value="KAK3919159.1"/>
    <property type="molecule type" value="Genomic_DNA"/>
</dbReference>
<protein>
    <submittedName>
        <fullName evidence="1">Uncharacterized protein</fullName>
    </submittedName>
</protein>
<comment type="caution">
    <text evidence="1">The sequence shown here is derived from an EMBL/GenBank/DDBJ whole genome shotgun (WGS) entry which is preliminary data.</text>
</comment>
<dbReference type="AlphaFoldDB" id="A0AAE1LHR5"/>
<keyword evidence="2" id="KW-1185">Reference proteome</keyword>
<dbReference type="PANTHER" id="PTHR37984:SF5">
    <property type="entry name" value="PROTEIN NYNRIN-LIKE"/>
    <property type="match status" value="1"/>
</dbReference>
<evidence type="ECO:0000313" key="2">
    <source>
        <dbReference type="Proteomes" id="UP001219518"/>
    </source>
</evidence>